<dbReference type="AlphaFoldDB" id="A0A644YCW6"/>
<keyword evidence="3" id="KW-0804">Transcription</keyword>
<dbReference type="Gene3D" id="3.40.50.2300">
    <property type="match status" value="2"/>
</dbReference>
<dbReference type="PANTHER" id="PTHR30146:SF109">
    <property type="entry name" value="HTH-TYPE TRANSCRIPTIONAL REGULATOR GALS"/>
    <property type="match status" value="1"/>
</dbReference>
<dbReference type="CDD" id="cd01541">
    <property type="entry name" value="PBP1_AraR"/>
    <property type="match status" value="1"/>
</dbReference>
<dbReference type="InterPro" id="IPR036390">
    <property type="entry name" value="WH_DNA-bd_sf"/>
</dbReference>
<accession>A0A644YCW6</accession>
<dbReference type="PROSITE" id="PS50949">
    <property type="entry name" value="HTH_GNTR"/>
    <property type="match status" value="1"/>
</dbReference>
<keyword evidence="1" id="KW-0805">Transcription regulation</keyword>
<dbReference type="PRINTS" id="PR00035">
    <property type="entry name" value="HTHGNTR"/>
</dbReference>
<protein>
    <submittedName>
        <fullName evidence="5">Arabinose metabolism transcriptional repressor</fullName>
    </submittedName>
</protein>
<evidence type="ECO:0000256" key="1">
    <source>
        <dbReference type="ARBA" id="ARBA00023015"/>
    </source>
</evidence>
<dbReference type="SUPFAM" id="SSF46785">
    <property type="entry name" value="Winged helix' DNA-binding domain"/>
    <property type="match status" value="1"/>
</dbReference>
<dbReference type="InterPro" id="IPR046335">
    <property type="entry name" value="LacI/GalR-like_sensor"/>
</dbReference>
<dbReference type="EMBL" id="VSSQ01004724">
    <property type="protein sequence ID" value="MPM26396.1"/>
    <property type="molecule type" value="Genomic_DNA"/>
</dbReference>
<evidence type="ECO:0000256" key="3">
    <source>
        <dbReference type="ARBA" id="ARBA00023163"/>
    </source>
</evidence>
<evidence type="ECO:0000256" key="2">
    <source>
        <dbReference type="ARBA" id="ARBA00023125"/>
    </source>
</evidence>
<keyword evidence="2" id="KW-0238">DNA-binding</keyword>
<proteinExistence type="predicted"/>
<sequence>MDAKKPDQLKKYELVQRYILTFIDQKKFTEDVRLPSEHFLCKRLGVSRETVRNALSRLADEQIVYTRKGSGTYVNKKAFLAQQNPMVSGKTKVAVIIQGQDYNANKNLLRGIKHALANESVELKIFYTDNKLANERNCLLSCLSNFHGLIVDGVKASILNPNLDCYSRLYDQDVRVIFYNNYYAGSPFPRVTIADGECADALVHRLTACGHQHIAGIFVYDNYQGIEKYKGYVRALQNYGASYDDRYVKWYISDDTLDHKEFSKNLWRFLKALPECTAIVCCNYMILKTVLQLLADHGKEVPADYSVVAFDYSDTDWTDSGITASIHPGFEMGLEVGKRIFQMIGDNEFKIHDYSYTFKPTIYDGWSIKKLES</sequence>
<dbReference type="InterPro" id="IPR036388">
    <property type="entry name" value="WH-like_DNA-bd_sf"/>
</dbReference>
<dbReference type="GO" id="GO:0003700">
    <property type="term" value="F:DNA-binding transcription factor activity"/>
    <property type="evidence" value="ECO:0007669"/>
    <property type="project" value="InterPro"/>
</dbReference>
<name>A0A644YCW6_9ZZZZ</name>
<evidence type="ECO:0000259" key="4">
    <source>
        <dbReference type="PROSITE" id="PS50949"/>
    </source>
</evidence>
<dbReference type="InterPro" id="IPR028082">
    <property type="entry name" value="Peripla_BP_I"/>
</dbReference>
<dbReference type="SUPFAM" id="SSF53822">
    <property type="entry name" value="Periplasmic binding protein-like I"/>
    <property type="match status" value="1"/>
</dbReference>
<dbReference type="GO" id="GO:0000976">
    <property type="term" value="F:transcription cis-regulatory region binding"/>
    <property type="evidence" value="ECO:0007669"/>
    <property type="project" value="TreeGrafter"/>
</dbReference>
<dbReference type="InterPro" id="IPR000524">
    <property type="entry name" value="Tscrpt_reg_HTH_GntR"/>
</dbReference>
<dbReference type="Pfam" id="PF00392">
    <property type="entry name" value="GntR"/>
    <property type="match status" value="1"/>
</dbReference>
<reference evidence="5" key="1">
    <citation type="submission" date="2019-08" db="EMBL/GenBank/DDBJ databases">
        <authorList>
            <person name="Kucharzyk K."/>
            <person name="Murdoch R.W."/>
            <person name="Higgins S."/>
            <person name="Loffler F."/>
        </authorList>
    </citation>
    <scope>NUCLEOTIDE SEQUENCE</scope>
</reference>
<dbReference type="Gene3D" id="1.10.10.10">
    <property type="entry name" value="Winged helix-like DNA-binding domain superfamily/Winged helix DNA-binding domain"/>
    <property type="match status" value="1"/>
</dbReference>
<dbReference type="PANTHER" id="PTHR30146">
    <property type="entry name" value="LACI-RELATED TRANSCRIPTIONAL REPRESSOR"/>
    <property type="match status" value="1"/>
</dbReference>
<feature type="domain" description="HTH gntR-type" evidence="4">
    <location>
        <begin position="9"/>
        <end position="77"/>
    </location>
</feature>
<organism evidence="5">
    <name type="scientific">bioreactor metagenome</name>
    <dbReference type="NCBI Taxonomy" id="1076179"/>
    <lineage>
        <taxon>unclassified sequences</taxon>
        <taxon>metagenomes</taxon>
        <taxon>ecological metagenomes</taxon>
    </lineage>
</organism>
<comment type="caution">
    <text evidence="5">The sequence shown here is derived from an EMBL/GenBank/DDBJ whole genome shotgun (WGS) entry which is preliminary data.</text>
</comment>
<dbReference type="CDD" id="cd07377">
    <property type="entry name" value="WHTH_GntR"/>
    <property type="match status" value="1"/>
</dbReference>
<dbReference type="SMART" id="SM00345">
    <property type="entry name" value="HTH_GNTR"/>
    <property type="match status" value="1"/>
</dbReference>
<gene>
    <name evidence="5" type="primary">araR_2</name>
    <name evidence="5" type="ORF">SDC9_72897</name>
</gene>
<dbReference type="Pfam" id="PF13377">
    <property type="entry name" value="Peripla_BP_3"/>
    <property type="match status" value="1"/>
</dbReference>
<dbReference type="InterPro" id="IPR033532">
    <property type="entry name" value="AraR_ligand_bind_dom"/>
</dbReference>
<evidence type="ECO:0000313" key="5">
    <source>
        <dbReference type="EMBL" id="MPM26396.1"/>
    </source>
</evidence>